<proteinExistence type="predicted"/>
<keyword evidence="3" id="KW-1185">Reference proteome</keyword>
<dbReference type="Proteomes" id="UP000248961">
    <property type="component" value="Unassembled WGS sequence"/>
</dbReference>
<dbReference type="VEuPathDB" id="FungiDB:BO97DRAFT_428970"/>
<feature type="region of interest" description="Disordered" evidence="1">
    <location>
        <begin position="118"/>
        <end position="142"/>
    </location>
</feature>
<dbReference type="EMBL" id="KZ824324">
    <property type="protein sequence ID" value="RAL07817.1"/>
    <property type="molecule type" value="Genomic_DNA"/>
</dbReference>
<gene>
    <name evidence="2" type="ORF">BO97DRAFT_428970</name>
</gene>
<organism evidence="2 3">
    <name type="scientific">Aspergillus homomorphus (strain CBS 101889)</name>
    <dbReference type="NCBI Taxonomy" id="1450537"/>
    <lineage>
        <taxon>Eukaryota</taxon>
        <taxon>Fungi</taxon>
        <taxon>Dikarya</taxon>
        <taxon>Ascomycota</taxon>
        <taxon>Pezizomycotina</taxon>
        <taxon>Eurotiomycetes</taxon>
        <taxon>Eurotiomycetidae</taxon>
        <taxon>Eurotiales</taxon>
        <taxon>Aspergillaceae</taxon>
        <taxon>Aspergillus</taxon>
        <taxon>Aspergillus subgen. Circumdati</taxon>
    </lineage>
</organism>
<evidence type="ECO:0000313" key="3">
    <source>
        <dbReference type="Proteomes" id="UP000248961"/>
    </source>
</evidence>
<name>A0A395HJ15_ASPHC</name>
<evidence type="ECO:0000256" key="1">
    <source>
        <dbReference type="SAM" id="MobiDB-lite"/>
    </source>
</evidence>
<evidence type="ECO:0000313" key="2">
    <source>
        <dbReference type="EMBL" id="RAL07817.1"/>
    </source>
</evidence>
<reference evidence="2 3" key="1">
    <citation type="submission" date="2018-02" db="EMBL/GenBank/DDBJ databases">
        <title>The genomes of Aspergillus section Nigri reveals drivers in fungal speciation.</title>
        <authorList>
            <consortium name="DOE Joint Genome Institute"/>
            <person name="Vesth T.C."/>
            <person name="Nybo J."/>
            <person name="Theobald S."/>
            <person name="Brandl J."/>
            <person name="Frisvad J.C."/>
            <person name="Nielsen K.F."/>
            <person name="Lyhne E.K."/>
            <person name="Kogle M.E."/>
            <person name="Kuo A."/>
            <person name="Riley R."/>
            <person name="Clum A."/>
            <person name="Nolan M."/>
            <person name="Lipzen A."/>
            <person name="Salamov A."/>
            <person name="Henrissat B."/>
            <person name="Wiebenga A."/>
            <person name="De vries R.P."/>
            <person name="Grigoriev I.V."/>
            <person name="Mortensen U.H."/>
            <person name="Andersen M.R."/>
            <person name="Baker S.E."/>
        </authorList>
    </citation>
    <scope>NUCLEOTIDE SEQUENCE [LARGE SCALE GENOMIC DNA]</scope>
    <source>
        <strain evidence="2 3">CBS 101889</strain>
    </source>
</reference>
<feature type="compositionally biased region" description="Acidic residues" evidence="1">
    <location>
        <begin position="129"/>
        <end position="142"/>
    </location>
</feature>
<dbReference type="GeneID" id="37201627"/>
<protein>
    <submittedName>
        <fullName evidence="2">Uncharacterized protein</fullName>
    </submittedName>
</protein>
<sequence>MLDELDKSLLEQLQEKTEAQHADEQQVLESLRRFQERAPQVADQIKVADLLAKCRKNLEASGLLLEDMEKADDEQDSISWDQFAMEFYSNNVSDEEESLYHEVREYLAFLLKDIEQPVPATDATAQSEGEPEPTDEQGGDQH</sequence>
<dbReference type="RefSeq" id="XP_025546971.1">
    <property type="nucleotide sequence ID" value="XM_025697338.1"/>
</dbReference>
<accession>A0A395HJ15</accession>
<dbReference type="AlphaFoldDB" id="A0A395HJ15"/>